<evidence type="ECO:0000313" key="2">
    <source>
        <dbReference type="Proteomes" id="UP001595693"/>
    </source>
</evidence>
<dbReference type="Proteomes" id="UP001595693">
    <property type="component" value="Unassembled WGS sequence"/>
</dbReference>
<reference evidence="2" key="1">
    <citation type="journal article" date="2019" name="Int. J. Syst. Evol. Microbiol.">
        <title>The Global Catalogue of Microorganisms (GCM) 10K type strain sequencing project: providing services to taxonomists for standard genome sequencing and annotation.</title>
        <authorList>
            <consortium name="The Broad Institute Genomics Platform"/>
            <consortium name="The Broad Institute Genome Sequencing Center for Infectious Disease"/>
            <person name="Wu L."/>
            <person name="Ma J."/>
        </authorList>
    </citation>
    <scope>NUCLEOTIDE SEQUENCE [LARGE SCALE GENOMIC DNA]</scope>
    <source>
        <strain evidence="2">CCUG 2113</strain>
    </source>
</reference>
<sequence length="76" mass="8105">MQPPPALPPPDNPEAALAAVVALRLMADRLETAAVTAALEQGWSWTQIAQALGVSKQAAHKRLSPHMPQAPQTFRS</sequence>
<keyword evidence="2" id="KW-1185">Reference proteome</keyword>
<comment type="caution">
    <text evidence="1">The sequence shown here is derived from an EMBL/GenBank/DDBJ whole genome shotgun (WGS) entry which is preliminary data.</text>
</comment>
<protein>
    <submittedName>
        <fullName evidence="1">Helix-turn-helix domain-containing protein</fullName>
    </submittedName>
</protein>
<accession>A0ABV8D9X6</accession>
<proteinExistence type="predicted"/>
<dbReference type="EMBL" id="JBHSAJ010000029">
    <property type="protein sequence ID" value="MFC3935165.1"/>
    <property type="molecule type" value="Genomic_DNA"/>
</dbReference>
<evidence type="ECO:0000313" key="1">
    <source>
        <dbReference type="EMBL" id="MFC3935165.1"/>
    </source>
</evidence>
<name>A0ABV8D9X6_9BURK</name>
<gene>
    <name evidence="1" type="ORF">ACFOW3_11080</name>
</gene>
<dbReference type="RefSeq" id="WP_055394588.1">
    <property type="nucleotide sequence ID" value="NZ_JBHSAJ010000029.1"/>
</dbReference>
<organism evidence="1 2">
    <name type="scientific">Acidovorax facilis</name>
    <dbReference type="NCBI Taxonomy" id="12917"/>
    <lineage>
        <taxon>Bacteria</taxon>
        <taxon>Pseudomonadati</taxon>
        <taxon>Pseudomonadota</taxon>
        <taxon>Betaproteobacteria</taxon>
        <taxon>Burkholderiales</taxon>
        <taxon>Comamonadaceae</taxon>
        <taxon>Acidovorax</taxon>
    </lineage>
</organism>